<feature type="signal peptide" evidence="2">
    <location>
        <begin position="1"/>
        <end position="29"/>
    </location>
</feature>
<protein>
    <recommendedName>
        <fullName evidence="3">Toxin co-regulated pilus biosynthesis protein Q C-terminal domain-containing protein</fullName>
    </recommendedName>
</protein>
<evidence type="ECO:0000259" key="3">
    <source>
        <dbReference type="Pfam" id="PF10671"/>
    </source>
</evidence>
<evidence type="ECO:0000256" key="1">
    <source>
        <dbReference type="SAM" id="MobiDB-lite"/>
    </source>
</evidence>
<evidence type="ECO:0000313" key="5">
    <source>
        <dbReference type="Proteomes" id="UP000541535"/>
    </source>
</evidence>
<comment type="caution">
    <text evidence="4">The sequence shown here is derived from an EMBL/GenBank/DDBJ whole genome shotgun (WGS) entry which is preliminary data.</text>
</comment>
<dbReference type="AlphaFoldDB" id="A0A7W5BG42"/>
<accession>A0A7W5BG42</accession>
<sequence>MSLTTLNGAARRTCAVLGLSLCCGALAIAVETGKPAASKPAATPAASQPAAPAAAASQAASQPAAPQIAASQPEKVKPRVALAKTPQRAANAGKGRGAAVAAAAAPVAATLPAVRAAQDAWDIAPSDQTLNAALARWAAAAGWQLLWELPVDYAVQVRTTVSGSFEEAVGTVITSLDSAEMPMKAVFYKGNKVLRIMGRGVQ</sequence>
<feature type="domain" description="Toxin co-regulated pilus biosynthesis protein Q C-terminal" evidence="3">
    <location>
        <begin position="120"/>
        <end position="197"/>
    </location>
</feature>
<organism evidence="4 5">
    <name type="scientific">Pseudoduganella violacea</name>
    <dbReference type="NCBI Taxonomy" id="1715466"/>
    <lineage>
        <taxon>Bacteria</taxon>
        <taxon>Pseudomonadati</taxon>
        <taxon>Pseudomonadota</taxon>
        <taxon>Betaproteobacteria</taxon>
        <taxon>Burkholderiales</taxon>
        <taxon>Oxalobacteraceae</taxon>
        <taxon>Telluria group</taxon>
        <taxon>Pseudoduganella</taxon>
    </lineage>
</organism>
<feature type="region of interest" description="Disordered" evidence="1">
    <location>
        <begin position="37"/>
        <end position="77"/>
    </location>
</feature>
<dbReference type="Gene3D" id="3.55.50.70">
    <property type="match status" value="1"/>
</dbReference>
<reference evidence="4 5" key="1">
    <citation type="submission" date="2020-08" db="EMBL/GenBank/DDBJ databases">
        <title>Genomic Encyclopedia of Type Strains, Phase III (KMG-III): the genomes of soil and plant-associated and newly described type strains.</title>
        <authorList>
            <person name="Whitman W."/>
        </authorList>
    </citation>
    <scope>NUCLEOTIDE SEQUENCE [LARGE SCALE GENOMIC DNA]</scope>
    <source>
        <strain evidence="4 5">CECT 8897</strain>
    </source>
</reference>
<dbReference type="Proteomes" id="UP000541535">
    <property type="component" value="Unassembled WGS sequence"/>
</dbReference>
<keyword evidence="5" id="KW-1185">Reference proteome</keyword>
<keyword evidence="2" id="KW-0732">Signal</keyword>
<dbReference type="InterPro" id="IPR018927">
    <property type="entry name" value="Pilus_synth_Q_C"/>
</dbReference>
<proteinExistence type="predicted"/>
<feature type="chain" id="PRO_5030601795" description="Toxin co-regulated pilus biosynthesis protein Q C-terminal domain-containing protein" evidence="2">
    <location>
        <begin position="30"/>
        <end position="202"/>
    </location>
</feature>
<name>A0A7W5BG42_9BURK</name>
<evidence type="ECO:0000256" key="2">
    <source>
        <dbReference type="SAM" id="SignalP"/>
    </source>
</evidence>
<dbReference type="RefSeq" id="WP_229426464.1">
    <property type="nucleotide sequence ID" value="NZ_JACHXD010000028.1"/>
</dbReference>
<dbReference type="Pfam" id="PF10671">
    <property type="entry name" value="TcpQ"/>
    <property type="match status" value="1"/>
</dbReference>
<feature type="compositionally biased region" description="Low complexity" evidence="1">
    <location>
        <begin position="37"/>
        <end position="73"/>
    </location>
</feature>
<dbReference type="EMBL" id="JACHXD010000028">
    <property type="protein sequence ID" value="MBB3122328.1"/>
    <property type="molecule type" value="Genomic_DNA"/>
</dbReference>
<evidence type="ECO:0000313" key="4">
    <source>
        <dbReference type="EMBL" id="MBB3122328.1"/>
    </source>
</evidence>
<gene>
    <name evidence="4" type="ORF">FHS03_005429</name>
</gene>